<evidence type="ECO:0000313" key="13">
    <source>
        <dbReference type="EMBL" id="KZC11570.1"/>
    </source>
</evidence>
<dbReference type="FunFam" id="3.80.10.10:FF:000131">
    <property type="entry name" value="acidic leucine-rich nuclear phosphoprotein 32-related protein-like"/>
    <property type="match status" value="1"/>
</dbReference>
<dbReference type="InterPro" id="IPR032675">
    <property type="entry name" value="LRR_dom_sf"/>
</dbReference>
<evidence type="ECO:0000256" key="8">
    <source>
        <dbReference type="ARBA" id="ARBA00025777"/>
    </source>
</evidence>
<dbReference type="PANTHER" id="PTHR13317">
    <property type="entry name" value="TRANSMEMBRANE ANTERIOR POSTERIOR TRANSFORMATION PROTEIN 1 HOMOLOG"/>
    <property type="match status" value="1"/>
</dbReference>
<dbReference type="GO" id="GO:0005789">
    <property type="term" value="C:endoplasmic reticulum membrane"/>
    <property type="evidence" value="ECO:0007669"/>
    <property type="project" value="TreeGrafter"/>
</dbReference>
<dbReference type="GO" id="GO:0045724">
    <property type="term" value="P:positive regulation of cilium assembly"/>
    <property type="evidence" value="ECO:0007669"/>
    <property type="project" value="TreeGrafter"/>
</dbReference>
<dbReference type="PROSITE" id="PS51450">
    <property type="entry name" value="LRR"/>
    <property type="match status" value="2"/>
</dbReference>
<dbReference type="SUPFAM" id="SSF52058">
    <property type="entry name" value="L domain-like"/>
    <property type="match status" value="1"/>
</dbReference>
<dbReference type="Proteomes" id="UP000076502">
    <property type="component" value="Unassembled WGS sequence"/>
</dbReference>
<feature type="chain" id="PRO_5007599629" evidence="11">
    <location>
        <begin position="20"/>
        <end position="790"/>
    </location>
</feature>
<feature type="compositionally biased region" description="Acidic residues" evidence="9">
    <location>
        <begin position="148"/>
        <end position="187"/>
    </location>
</feature>
<organism evidence="13 14">
    <name type="scientific">Dufourea novaeangliae</name>
    <name type="common">Sweat bee</name>
    <dbReference type="NCBI Taxonomy" id="178035"/>
    <lineage>
        <taxon>Eukaryota</taxon>
        <taxon>Metazoa</taxon>
        <taxon>Ecdysozoa</taxon>
        <taxon>Arthropoda</taxon>
        <taxon>Hexapoda</taxon>
        <taxon>Insecta</taxon>
        <taxon>Pterygota</taxon>
        <taxon>Neoptera</taxon>
        <taxon>Endopterygota</taxon>
        <taxon>Hymenoptera</taxon>
        <taxon>Apocrita</taxon>
        <taxon>Aculeata</taxon>
        <taxon>Apoidea</taxon>
        <taxon>Anthophila</taxon>
        <taxon>Halictidae</taxon>
        <taxon>Rophitinae</taxon>
        <taxon>Dufourea</taxon>
    </lineage>
</organism>
<feature type="domain" description="U2A'/phosphoprotein 32 family A C-terminal" evidence="12">
    <location>
        <begin position="123"/>
        <end position="141"/>
    </location>
</feature>
<feature type="signal peptide" evidence="11">
    <location>
        <begin position="1"/>
        <end position="19"/>
    </location>
</feature>
<dbReference type="Pfam" id="PF14580">
    <property type="entry name" value="LRR_9"/>
    <property type="match status" value="1"/>
</dbReference>
<accession>A0A154PK23</accession>
<evidence type="ECO:0000256" key="6">
    <source>
        <dbReference type="ARBA" id="ARBA00022989"/>
    </source>
</evidence>
<proteinExistence type="inferred from homology"/>
<dbReference type="EMBL" id="KQ434924">
    <property type="protein sequence ID" value="KZC11570.1"/>
    <property type="molecule type" value="Genomic_DNA"/>
</dbReference>
<keyword evidence="7 10" id="KW-0472">Membrane</keyword>
<dbReference type="Gene3D" id="3.80.10.10">
    <property type="entry name" value="Ribonuclease Inhibitor"/>
    <property type="match status" value="1"/>
</dbReference>
<feature type="compositionally biased region" description="Acidic residues" evidence="9">
    <location>
        <begin position="200"/>
        <end position="227"/>
    </location>
</feature>
<dbReference type="InterPro" id="IPR008010">
    <property type="entry name" value="Tatp1"/>
</dbReference>
<dbReference type="STRING" id="178035.A0A154PK23"/>
<gene>
    <name evidence="13" type="ORF">WN55_02852</name>
</gene>
<feature type="transmembrane region" description="Helical" evidence="10">
    <location>
        <begin position="693"/>
        <end position="715"/>
    </location>
</feature>
<evidence type="ECO:0000256" key="11">
    <source>
        <dbReference type="SAM" id="SignalP"/>
    </source>
</evidence>
<dbReference type="InterPro" id="IPR001611">
    <property type="entry name" value="Leu-rich_rpt"/>
</dbReference>
<dbReference type="InterPro" id="IPR003603">
    <property type="entry name" value="U2A'_phosphoprotein32A_C"/>
</dbReference>
<protein>
    <submittedName>
        <fullName evidence="13">Protein TAPT1 like protein</fullName>
    </submittedName>
</protein>
<feature type="non-terminal residue" evidence="13">
    <location>
        <position position="1"/>
    </location>
</feature>
<evidence type="ECO:0000256" key="9">
    <source>
        <dbReference type="SAM" id="MobiDB-lite"/>
    </source>
</evidence>
<evidence type="ECO:0000256" key="5">
    <source>
        <dbReference type="ARBA" id="ARBA00022737"/>
    </source>
</evidence>
<feature type="transmembrane region" description="Helical" evidence="10">
    <location>
        <begin position="510"/>
        <end position="535"/>
    </location>
</feature>
<dbReference type="AlphaFoldDB" id="A0A154PK23"/>
<sequence length="790" mass="88419">FYLITRLFMCTMFLFQIRELVLDNCRSTYIVGLTDEFAALESLSLINVGLTSLKGFPKLTSLRKLELSDNRISGGLNLLQSSPKLTTLNLSGNKIKDLDTLQPLKEFKNLKNLDLFNNEVTELDNYRDKVFSLIPSLRYLDGFDIDDCEVDDTEGEDDEVNGNEDGDGDANEEDSEADEEDDDEFDEGGVGLETVYKDSLEDDSDEDEFLCDEEEEEDDDDIEDVEPEEEEYIARILVVLPSERGRSDIDGLRSGSGVLHMKEHICLLAPVGQNLVTLECSCHHIERTNFRQVAQEKHEDGLDQACSNGALRASGARACHDDSSSGSGGCHGRNAATRATFLDRPGLDDVVQRCLARSHKRVFPTGSTSIVGLKLSCVLPYPPNSPATERVSQSFIVGVPPKGNTCSKERDNLRVGKRRLRPAEICDLLKGFLVICCWIATWKVDTSMMYHLVKSQSVIKLYIFYNMLEVGDRLFSAFGQDTIDALLWTATEPRSKTQARSQHLGTLPHLLFAVTYVLLHSILVLFQATTLNVAINSSNKALLTIMMSNNFVELKGSVFKKFDKNNLFQLSCADIRERFHMMMLLFAVTLQTMKEYAWKPERLIVLLPDCIMLLLAEVLVDWVKHAFITRFNELPSTVYRDYTISLAYDMTQPRQETAFSDQSDLVARRMGFIPLPLGVAIGRITPSPKAANIILLLLAYLILIAVRILISLIILGKACDIISSHSEESNVTIASFKDHSRTNPESKSTNLATTMFSNSSISLNNVCLNDAVLNEEILEDTEKVRKDATL</sequence>
<keyword evidence="11" id="KW-0732">Signal</keyword>
<evidence type="ECO:0000256" key="10">
    <source>
        <dbReference type="SAM" id="Phobius"/>
    </source>
</evidence>
<evidence type="ECO:0000256" key="2">
    <source>
        <dbReference type="ARBA" id="ARBA00008803"/>
    </source>
</evidence>
<name>A0A154PK23_DUFNO</name>
<comment type="similarity">
    <text evidence="8">Belongs to the ANP32 family.</text>
</comment>
<evidence type="ECO:0000259" key="12">
    <source>
        <dbReference type="SMART" id="SM00446"/>
    </source>
</evidence>
<comment type="similarity">
    <text evidence="2">Belongs to the TAPT1 family.</text>
</comment>
<evidence type="ECO:0000313" key="14">
    <source>
        <dbReference type="Proteomes" id="UP000076502"/>
    </source>
</evidence>
<keyword evidence="14" id="KW-1185">Reference proteome</keyword>
<keyword evidence="4 10" id="KW-0812">Transmembrane</keyword>
<feature type="region of interest" description="Disordered" evidence="9">
    <location>
        <begin position="148"/>
        <end position="227"/>
    </location>
</feature>
<comment type="subcellular location">
    <subcellularLocation>
        <location evidence="1">Membrane</location>
        <topology evidence="1">Multi-pass membrane protein</topology>
    </subcellularLocation>
</comment>
<dbReference type="GO" id="GO:0036064">
    <property type="term" value="C:ciliary basal body"/>
    <property type="evidence" value="ECO:0007669"/>
    <property type="project" value="TreeGrafter"/>
</dbReference>
<evidence type="ECO:0000256" key="4">
    <source>
        <dbReference type="ARBA" id="ARBA00022692"/>
    </source>
</evidence>
<dbReference type="PANTHER" id="PTHR13317:SF4">
    <property type="entry name" value="TRANSMEMBRANE ANTERIOR POSTERIOR TRANSFORMATION PROTEIN 1 HOMOLOG"/>
    <property type="match status" value="1"/>
</dbReference>
<dbReference type="Pfam" id="PF05346">
    <property type="entry name" value="DUF747"/>
    <property type="match status" value="1"/>
</dbReference>
<evidence type="ECO:0000256" key="3">
    <source>
        <dbReference type="ARBA" id="ARBA00022614"/>
    </source>
</evidence>
<dbReference type="SMART" id="SM00446">
    <property type="entry name" value="LRRcap"/>
    <property type="match status" value="1"/>
</dbReference>
<reference evidence="13 14" key="1">
    <citation type="submission" date="2015-07" db="EMBL/GenBank/DDBJ databases">
        <title>The genome of Dufourea novaeangliae.</title>
        <authorList>
            <person name="Pan H."/>
            <person name="Kapheim K."/>
        </authorList>
    </citation>
    <scope>NUCLEOTIDE SEQUENCE [LARGE SCALE GENOMIC DNA]</scope>
    <source>
        <strain evidence="13">0120121106</strain>
        <tissue evidence="13">Whole body</tissue>
    </source>
</reference>
<evidence type="ECO:0000256" key="7">
    <source>
        <dbReference type="ARBA" id="ARBA00023136"/>
    </source>
</evidence>
<keyword evidence="3" id="KW-0433">Leucine-rich repeat</keyword>
<dbReference type="OrthoDB" id="29023at2759"/>
<keyword evidence="6 10" id="KW-1133">Transmembrane helix</keyword>
<evidence type="ECO:0000256" key="1">
    <source>
        <dbReference type="ARBA" id="ARBA00004141"/>
    </source>
</evidence>
<keyword evidence="5" id="KW-0677">Repeat</keyword>